<proteinExistence type="predicted"/>
<evidence type="ECO:0000256" key="1">
    <source>
        <dbReference type="SAM" id="MobiDB-lite"/>
    </source>
</evidence>
<dbReference type="Proteomes" id="UP000193560">
    <property type="component" value="Unassembled WGS sequence"/>
</dbReference>
<organism evidence="2 3">
    <name type="scientific">Absidia repens</name>
    <dbReference type="NCBI Taxonomy" id="90262"/>
    <lineage>
        <taxon>Eukaryota</taxon>
        <taxon>Fungi</taxon>
        <taxon>Fungi incertae sedis</taxon>
        <taxon>Mucoromycota</taxon>
        <taxon>Mucoromycotina</taxon>
        <taxon>Mucoromycetes</taxon>
        <taxon>Mucorales</taxon>
        <taxon>Cunninghamellaceae</taxon>
        <taxon>Absidia</taxon>
    </lineage>
</organism>
<dbReference type="AlphaFoldDB" id="A0A1X2IG81"/>
<comment type="caution">
    <text evidence="2">The sequence shown here is derived from an EMBL/GenBank/DDBJ whole genome shotgun (WGS) entry which is preliminary data.</text>
</comment>
<feature type="compositionally biased region" description="Basic and acidic residues" evidence="1">
    <location>
        <begin position="304"/>
        <end position="315"/>
    </location>
</feature>
<dbReference type="EMBL" id="MCGE01000013">
    <property type="protein sequence ID" value="ORZ15192.1"/>
    <property type="molecule type" value="Genomic_DNA"/>
</dbReference>
<dbReference type="OrthoDB" id="2289342at2759"/>
<feature type="compositionally biased region" description="Polar residues" evidence="1">
    <location>
        <begin position="293"/>
        <end position="303"/>
    </location>
</feature>
<feature type="region of interest" description="Disordered" evidence="1">
    <location>
        <begin position="343"/>
        <end position="372"/>
    </location>
</feature>
<sequence length="408" mass="46391">MFCLSRSQQEQEQQLQLQQCQEDNNGPNAFDLTWRNYLPSTSHLFSCLPSLFYHQHQGIQLDDSDDNHNITPLYYNDYYQAYDADGYLNDHHNGDVNGLLSIHTSSGDNQQKRPTRQHKTCTRKLTKRSKRRKYPRQRHIQYEPYNGINCEFGQGQGELNDDGSGQYSFGYYQQQQQPIPCQSNSGNGHHDAVYLSDDQLIKMMNHYNSKSMTHSGSPRQNGSYTPQAGPFMINDDNQNDLDSTIIPSSPPQKNGQEHITLALAAQAILSETLGDFTEKLASIRNNMMDIGTSASASSKQQHNNIEDVQQKDHNNDETTALNTSIEDSSERNFISSDLDYIDSEPENASFQNDERHHSPVTEITTSDYHNSKRLSTNATSDLYMPLPLHSSTSSYYGPSSHPFTYFTE</sequence>
<accession>A0A1X2IG81</accession>
<feature type="region of interest" description="Disordered" evidence="1">
    <location>
        <begin position="99"/>
        <end position="121"/>
    </location>
</feature>
<feature type="compositionally biased region" description="Polar residues" evidence="1">
    <location>
        <begin position="361"/>
        <end position="372"/>
    </location>
</feature>
<evidence type="ECO:0000313" key="3">
    <source>
        <dbReference type="Proteomes" id="UP000193560"/>
    </source>
</evidence>
<evidence type="ECO:0000313" key="2">
    <source>
        <dbReference type="EMBL" id="ORZ15192.1"/>
    </source>
</evidence>
<gene>
    <name evidence="2" type="ORF">BCR42DRAFT_416589</name>
</gene>
<name>A0A1X2IG81_9FUNG</name>
<keyword evidence="3" id="KW-1185">Reference proteome</keyword>
<reference evidence="2 3" key="1">
    <citation type="submission" date="2016-07" db="EMBL/GenBank/DDBJ databases">
        <title>Pervasive Adenine N6-methylation of Active Genes in Fungi.</title>
        <authorList>
            <consortium name="DOE Joint Genome Institute"/>
            <person name="Mondo S.J."/>
            <person name="Dannebaum R.O."/>
            <person name="Kuo R.C."/>
            <person name="Labutti K."/>
            <person name="Haridas S."/>
            <person name="Kuo A."/>
            <person name="Salamov A."/>
            <person name="Ahrendt S.R."/>
            <person name="Lipzen A."/>
            <person name="Sullivan W."/>
            <person name="Andreopoulos W.B."/>
            <person name="Clum A."/>
            <person name="Lindquist E."/>
            <person name="Daum C."/>
            <person name="Ramamoorthy G.K."/>
            <person name="Gryganskyi A."/>
            <person name="Culley D."/>
            <person name="Magnuson J.K."/>
            <person name="James T.Y."/>
            <person name="O'Malley M.A."/>
            <person name="Stajich J.E."/>
            <person name="Spatafora J.W."/>
            <person name="Visel A."/>
            <person name="Grigoriev I.V."/>
        </authorList>
    </citation>
    <scope>NUCLEOTIDE SEQUENCE [LARGE SCALE GENOMIC DNA]</scope>
    <source>
        <strain evidence="2 3">NRRL 1336</strain>
    </source>
</reference>
<feature type="region of interest" description="Disordered" evidence="1">
    <location>
        <begin position="293"/>
        <end position="315"/>
    </location>
</feature>
<protein>
    <submittedName>
        <fullName evidence="2">Uncharacterized protein</fullName>
    </submittedName>
</protein>